<protein>
    <submittedName>
        <fullName evidence="1">Uncharacterized protein</fullName>
    </submittedName>
</protein>
<sequence>MRRTTNIYSETSFKQENYELSYLPSPISLNKVKKKYLKRRKIKIKTPNAKKKK</sequence>
<evidence type="ECO:0000313" key="1">
    <source>
        <dbReference type="EMBL" id="KAL3232689.1"/>
    </source>
</evidence>
<keyword evidence="2" id="KW-1185">Reference proteome</keyword>
<dbReference type="EMBL" id="JBEVYD010000005">
    <property type="protein sequence ID" value="KAL3232689.1"/>
    <property type="molecule type" value="Genomic_DNA"/>
</dbReference>
<accession>A0ABR4NVE1</accession>
<evidence type="ECO:0000313" key="2">
    <source>
        <dbReference type="Proteomes" id="UP001623330"/>
    </source>
</evidence>
<proteinExistence type="predicted"/>
<name>A0ABR4NVE1_9SACH</name>
<organism evidence="1 2">
    <name type="scientific">Nakaseomyces bracarensis</name>
    <dbReference type="NCBI Taxonomy" id="273131"/>
    <lineage>
        <taxon>Eukaryota</taxon>
        <taxon>Fungi</taxon>
        <taxon>Dikarya</taxon>
        <taxon>Ascomycota</taxon>
        <taxon>Saccharomycotina</taxon>
        <taxon>Saccharomycetes</taxon>
        <taxon>Saccharomycetales</taxon>
        <taxon>Saccharomycetaceae</taxon>
        <taxon>Nakaseomyces</taxon>
    </lineage>
</organism>
<comment type="caution">
    <text evidence="1">The sequence shown here is derived from an EMBL/GenBank/DDBJ whole genome shotgun (WGS) entry which is preliminary data.</text>
</comment>
<dbReference type="Proteomes" id="UP001623330">
    <property type="component" value="Unassembled WGS sequence"/>
</dbReference>
<gene>
    <name evidence="1" type="ORF">RNJ44_04605</name>
</gene>
<reference evidence="1 2" key="1">
    <citation type="submission" date="2024-05" db="EMBL/GenBank/DDBJ databases">
        <title>Long read based assembly of the Candida bracarensis genome reveals expanded adhesin content.</title>
        <authorList>
            <person name="Marcet-Houben M."/>
            <person name="Ksiezopolska E."/>
            <person name="Gabaldon T."/>
        </authorList>
    </citation>
    <scope>NUCLEOTIDE SEQUENCE [LARGE SCALE GENOMIC DNA]</scope>
    <source>
        <strain evidence="1 2">CBM6</strain>
    </source>
</reference>